<reference evidence="1 2" key="1">
    <citation type="journal article" date="2018" name="Front. Plant Sci.">
        <title>Red Clover (Trifolium pratense) and Zigzag Clover (T. medium) - A Picture of Genomic Similarities and Differences.</title>
        <authorList>
            <person name="Dluhosova J."/>
            <person name="Istvanek J."/>
            <person name="Nedelnik J."/>
            <person name="Repkova J."/>
        </authorList>
    </citation>
    <scope>NUCLEOTIDE SEQUENCE [LARGE SCALE GENOMIC DNA]</scope>
    <source>
        <strain evidence="2">cv. 10/8</strain>
        <tissue evidence="1">Leaf</tissue>
    </source>
</reference>
<organism evidence="1 2">
    <name type="scientific">Trifolium medium</name>
    <dbReference type="NCBI Taxonomy" id="97028"/>
    <lineage>
        <taxon>Eukaryota</taxon>
        <taxon>Viridiplantae</taxon>
        <taxon>Streptophyta</taxon>
        <taxon>Embryophyta</taxon>
        <taxon>Tracheophyta</taxon>
        <taxon>Spermatophyta</taxon>
        <taxon>Magnoliopsida</taxon>
        <taxon>eudicotyledons</taxon>
        <taxon>Gunneridae</taxon>
        <taxon>Pentapetalae</taxon>
        <taxon>rosids</taxon>
        <taxon>fabids</taxon>
        <taxon>Fabales</taxon>
        <taxon>Fabaceae</taxon>
        <taxon>Papilionoideae</taxon>
        <taxon>50 kb inversion clade</taxon>
        <taxon>NPAAA clade</taxon>
        <taxon>Hologalegina</taxon>
        <taxon>IRL clade</taxon>
        <taxon>Trifolieae</taxon>
        <taxon>Trifolium</taxon>
    </lineage>
</organism>
<evidence type="ECO:0000313" key="1">
    <source>
        <dbReference type="EMBL" id="MCI37904.1"/>
    </source>
</evidence>
<accession>A0A392RP77</accession>
<name>A0A392RP77_9FABA</name>
<protein>
    <submittedName>
        <fullName evidence="1">Uncharacterized protein</fullName>
    </submittedName>
</protein>
<proteinExistence type="predicted"/>
<keyword evidence="2" id="KW-1185">Reference proteome</keyword>
<evidence type="ECO:0000313" key="2">
    <source>
        <dbReference type="Proteomes" id="UP000265520"/>
    </source>
</evidence>
<comment type="caution">
    <text evidence="1">The sequence shown here is derived from an EMBL/GenBank/DDBJ whole genome shotgun (WGS) entry which is preliminary data.</text>
</comment>
<sequence>MKALLARYGSPSEITLAESHHGPPWLALTFSFSVLSRCDLAASR</sequence>
<dbReference type="EMBL" id="LXQA010249635">
    <property type="protein sequence ID" value="MCI37904.1"/>
    <property type="molecule type" value="Genomic_DNA"/>
</dbReference>
<dbReference type="AlphaFoldDB" id="A0A392RP77"/>
<dbReference type="Proteomes" id="UP000265520">
    <property type="component" value="Unassembled WGS sequence"/>
</dbReference>